<dbReference type="PANTHER" id="PTHR34477">
    <property type="entry name" value="UPF0213 PROTEIN YHBQ"/>
    <property type="match status" value="1"/>
</dbReference>
<feature type="domain" description="GIY-YIG" evidence="2">
    <location>
        <begin position="3"/>
        <end position="78"/>
    </location>
</feature>
<dbReference type="Pfam" id="PF01541">
    <property type="entry name" value="GIY-YIG"/>
    <property type="match status" value="1"/>
</dbReference>
<dbReference type="Gene3D" id="3.40.1440.10">
    <property type="entry name" value="GIY-YIG endonuclease"/>
    <property type="match status" value="1"/>
</dbReference>
<dbReference type="SMART" id="SM00465">
    <property type="entry name" value="GIYc"/>
    <property type="match status" value="1"/>
</dbReference>
<comment type="similarity">
    <text evidence="1">Belongs to the UPF0213 family.</text>
</comment>
<protein>
    <submittedName>
        <fullName evidence="3">GIY-YIG nuclease family protein</fullName>
    </submittedName>
</protein>
<comment type="caution">
    <text evidence="3">The sequence shown here is derived from an EMBL/GenBank/DDBJ whole genome shotgun (WGS) entry which is preliminary data.</text>
</comment>
<dbReference type="PROSITE" id="PS50164">
    <property type="entry name" value="GIY_YIG"/>
    <property type="match status" value="1"/>
</dbReference>
<reference evidence="3 4" key="1">
    <citation type="submission" date="2019-01" db="EMBL/GenBank/DDBJ databases">
        <title>Lacunisphaera sp. strain TWA-58.</title>
        <authorList>
            <person name="Chen W.-M."/>
        </authorList>
    </citation>
    <scope>NUCLEOTIDE SEQUENCE [LARGE SCALE GENOMIC DNA]</scope>
    <source>
        <strain evidence="3 4">TWA-58</strain>
    </source>
</reference>
<dbReference type="OrthoDB" id="9807770at2"/>
<dbReference type="AlphaFoldDB" id="A0A4Q1C4S4"/>
<dbReference type="Proteomes" id="UP000290218">
    <property type="component" value="Unassembled WGS sequence"/>
</dbReference>
<evidence type="ECO:0000259" key="2">
    <source>
        <dbReference type="PROSITE" id="PS50164"/>
    </source>
</evidence>
<accession>A0A4Q1C4S4</accession>
<name>A0A4Q1C4S4_9BACT</name>
<dbReference type="InterPro" id="IPR000305">
    <property type="entry name" value="GIY-YIG_endonuc"/>
</dbReference>
<dbReference type="InterPro" id="IPR035901">
    <property type="entry name" value="GIY-YIG_endonuc_sf"/>
</dbReference>
<dbReference type="CDD" id="cd10456">
    <property type="entry name" value="GIY-YIG_UPF0213"/>
    <property type="match status" value="1"/>
</dbReference>
<evidence type="ECO:0000313" key="3">
    <source>
        <dbReference type="EMBL" id="RXK53390.1"/>
    </source>
</evidence>
<dbReference type="EMBL" id="SDHX01000002">
    <property type="protein sequence ID" value="RXK53390.1"/>
    <property type="molecule type" value="Genomic_DNA"/>
</dbReference>
<proteinExistence type="inferred from homology"/>
<dbReference type="InterPro" id="IPR050190">
    <property type="entry name" value="UPF0213_domain"/>
</dbReference>
<dbReference type="PANTHER" id="PTHR34477:SF1">
    <property type="entry name" value="UPF0213 PROTEIN YHBQ"/>
    <property type="match status" value="1"/>
</dbReference>
<organism evidence="3 4">
    <name type="scientific">Oleiharenicola lentus</name>
    <dbReference type="NCBI Taxonomy" id="2508720"/>
    <lineage>
        <taxon>Bacteria</taxon>
        <taxon>Pseudomonadati</taxon>
        <taxon>Verrucomicrobiota</taxon>
        <taxon>Opitutia</taxon>
        <taxon>Opitutales</taxon>
        <taxon>Opitutaceae</taxon>
        <taxon>Oleiharenicola</taxon>
    </lineage>
</organism>
<sequence length="94" mass="10741">MSPRAYVYIVRCRDGTLYIGTARDIAKRLAQHDAGTGAKYTRSRGPVKLLWSEGPMTVSRALRREFQLKQLTRPQKESLIAGTLVLKLPRRRSR</sequence>
<dbReference type="RefSeq" id="WP_129048980.1">
    <property type="nucleotide sequence ID" value="NZ_SDHX01000002.1"/>
</dbReference>
<dbReference type="SUPFAM" id="SSF82771">
    <property type="entry name" value="GIY-YIG endonuclease"/>
    <property type="match status" value="1"/>
</dbReference>
<evidence type="ECO:0000313" key="4">
    <source>
        <dbReference type="Proteomes" id="UP000290218"/>
    </source>
</evidence>
<keyword evidence="4" id="KW-1185">Reference proteome</keyword>
<gene>
    <name evidence="3" type="ORF">ESB00_16990</name>
</gene>
<evidence type="ECO:0000256" key="1">
    <source>
        <dbReference type="ARBA" id="ARBA00007435"/>
    </source>
</evidence>